<protein>
    <submittedName>
        <fullName evidence="2">Uncharacterized protein LOC109718766</fullName>
    </submittedName>
</protein>
<dbReference type="AlphaFoldDB" id="A0A6P5FYU2"/>
<dbReference type="GeneID" id="109718766"/>
<evidence type="ECO:0000313" key="1">
    <source>
        <dbReference type="Proteomes" id="UP000515123"/>
    </source>
</evidence>
<dbReference type="RefSeq" id="XP_020100757.1">
    <property type="nucleotide sequence ID" value="XM_020245168.1"/>
</dbReference>
<name>A0A6P5FYU2_ANACO</name>
<dbReference type="PANTHER" id="PTHR33450">
    <property type="entry name" value="EMB|CAB67623.1-RELATED"/>
    <property type="match status" value="1"/>
</dbReference>
<proteinExistence type="predicted"/>
<dbReference type="OrthoDB" id="1104789at2759"/>
<dbReference type="PANTHER" id="PTHR33450:SF4">
    <property type="entry name" value="OS04G0665666 PROTEIN"/>
    <property type="match status" value="1"/>
</dbReference>
<gene>
    <name evidence="2" type="primary">LOC109718766</name>
</gene>
<dbReference type="Pfam" id="PF05553">
    <property type="entry name" value="DUF761"/>
    <property type="match status" value="1"/>
</dbReference>
<organism evidence="1 2">
    <name type="scientific">Ananas comosus</name>
    <name type="common">Pineapple</name>
    <name type="synonym">Ananas ananas</name>
    <dbReference type="NCBI Taxonomy" id="4615"/>
    <lineage>
        <taxon>Eukaryota</taxon>
        <taxon>Viridiplantae</taxon>
        <taxon>Streptophyta</taxon>
        <taxon>Embryophyta</taxon>
        <taxon>Tracheophyta</taxon>
        <taxon>Spermatophyta</taxon>
        <taxon>Magnoliopsida</taxon>
        <taxon>Liliopsida</taxon>
        <taxon>Poales</taxon>
        <taxon>Bromeliaceae</taxon>
        <taxon>Bromelioideae</taxon>
        <taxon>Ananas</taxon>
    </lineage>
</organism>
<accession>A0A6P5FYU2</accession>
<keyword evidence="1" id="KW-1185">Reference proteome</keyword>
<dbReference type="Proteomes" id="UP000515123">
    <property type="component" value="Linkage group 12"/>
</dbReference>
<evidence type="ECO:0000313" key="2">
    <source>
        <dbReference type="RefSeq" id="XP_020100757.1"/>
    </source>
</evidence>
<reference evidence="1" key="1">
    <citation type="journal article" date="2015" name="Nat. Genet.">
        <title>The pineapple genome and the evolution of CAM photosynthesis.</title>
        <authorList>
            <person name="Ming R."/>
            <person name="VanBuren R."/>
            <person name="Wai C.M."/>
            <person name="Tang H."/>
            <person name="Schatz M.C."/>
            <person name="Bowers J.E."/>
            <person name="Lyons E."/>
            <person name="Wang M.L."/>
            <person name="Chen J."/>
            <person name="Biggers E."/>
            <person name="Zhang J."/>
            <person name="Huang L."/>
            <person name="Zhang L."/>
            <person name="Miao W."/>
            <person name="Zhang J."/>
            <person name="Ye Z."/>
            <person name="Miao C."/>
            <person name="Lin Z."/>
            <person name="Wang H."/>
            <person name="Zhou H."/>
            <person name="Yim W.C."/>
            <person name="Priest H.D."/>
            <person name="Zheng C."/>
            <person name="Woodhouse M."/>
            <person name="Edger P.P."/>
            <person name="Guyot R."/>
            <person name="Guo H.B."/>
            <person name="Guo H."/>
            <person name="Zheng G."/>
            <person name="Singh R."/>
            <person name="Sharma A."/>
            <person name="Min X."/>
            <person name="Zheng Y."/>
            <person name="Lee H."/>
            <person name="Gurtowski J."/>
            <person name="Sedlazeck F.J."/>
            <person name="Harkess A."/>
            <person name="McKain M.R."/>
            <person name="Liao Z."/>
            <person name="Fang J."/>
            <person name="Liu J."/>
            <person name="Zhang X."/>
            <person name="Zhang Q."/>
            <person name="Hu W."/>
            <person name="Qin Y."/>
            <person name="Wang K."/>
            <person name="Chen L.Y."/>
            <person name="Shirley N."/>
            <person name="Lin Y.R."/>
            <person name="Liu L.Y."/>
            <person name="Hernandez A.G."/>
            <person name="Wright C.L."/>
            <person name="Bulone V."/>
            <person name="Tuskan G.A."/>
            <person name="Heath K."/>
            <person name="Zee F."/>
            <person name="Moore P.H."/>
            <person name="Sunkar R."/>
            <person name="Leebens-Mack J.H."/>
            <person name="Mockler T."/>
            <person name="Bennetzen J.L."/>
            <person name="Freeling M."/>
            <person name="Sankoff D."/>
            <person name="Paterson A.H."/>
            <person name="Zhu X."/>
            <person name="Yang X."/>
            <person name="Smith J.A."/>
            <person name="Cushman J.C."/>
            <person name="Paull R.E."/>
            <person name="Yu Q."/>
        </authorList>
    </citation>
    <scope>NUCLEOTIDE SEQUENCE [LARGE SCALE GENOMIC DNA]</scope>
    <source>
        <strain evidence="1">cv. F153</strain>
    </source>
</reference>
<dbReference type="InterPro" id="IPR008480">
    <property type="entry name" value="DUF761_pln"/>
</dbReference>
<sequence length="208" mass="23820">MAHQPRLKSLHPLNHFTMTFTPCIPSSTHLKIKALLHAYVLQHVCRIVEALAEMKSTALDFLVRKKRRSAAAAAAAAAATACIFRKKIRSKKKLLSSFIKKQFNRASSHVIPMCENTFAEEFDASHSYYDSAWTSIISTELECGDEPISGYLRWLEEKNSGDSGTADVEELNEIDRLAEKFIEMCHEKFRLEKQESYRRYQEMMARSI</sequence>
<reference evidence="2" key="2">
    <citation type="submission" date="2025-08" db="UniProtKB">
        <authorList>
            <consortium name="RefSeq"/>
        </authorList>
    </citation>
    <scope>IDENTIFICATION</scope>
    <source>
        <tissue evidence="2">Leaf</tissue>
    </source>
</reference>